<name>A0A8A4TPF4_SULCO</name>
<dbReference type="GO" id="GO:0005886">
    <property type="term" value="C:plasma membrane"/>
    <property type="evidence" value="ECO:0007669"/>
    <property type="project" value="TreeGrafter"/>
</dbReference>
<dbReference type="FunFam" id="3.30.70.270:FF:000001">
    <property type="entry name" value="Diguanylate cyclase domain protein"/>
    <property type="match status" value="1"/>
</dbReference>
<keyword evidence="8" id="KW-1185">Reference proteome</keyword>
<dbReference type="InterPro" id="IPR000700">
    <property type="entry name" value="PAS-assoc_C"/>
</dbReference>
<dbReference type="GO" id="GO:0006355">
    <property type="term" value="P:regulation of DNA-templated transcription"/>
    <property type="evidence" value="ECO:0007669"/>
    <property type="project" value="InterPro"/>
</dbReference>
<evidence type="ECO:0000256" key="2">
    <source>
        <dbReference type="ARBA" id="ARBA00034247"/>
    </source>
</evidence>
<evidence type="ECO:0000259" key="6">
    <source>
        <dbReference type="PROSITE" id="PS50887"/>
    </source>
</evidence>
<dbReference type="SUPFAM" id="SSF55073">
    <property type="entry name" value="Nucleotide cyclase"/>
    <property type="match status" value="1"/>
</dbReference>
<evidence type="ECO:0000259" key="5">
    <source>
        <dbReference type="PROSITE" id="PS50113"/>
    </source>
</evidence>
<evidence type="ECO:0000259" key="4">
    <source>
        <dbReference type="PROSITE" id="PS50112"/>
    </source>
</evidence>
<dbReference type="InterPro" id="IPR029787">
    <property type="entry name" value="Nucleotide_cyclase"/>
</dbReference>
<dbReference type="SUPFAM" id="SSF55785">
    <property type="entry name" value="PYP-like sensor domain (PAS domain)"/>
    <property type="match status" value="2"/>
</dbReference>
<dbReference type="GO" id="GO:0043709">
    <property type="term" value="P:cell adhesion involved in single-species biofilm formation"/>
    <property type="evidence" value="ECO:0007669"/>
    <property type="project" value="TreeGrafter"/>
</dbReference>
<evidence type="ECO:0000313" key="7">
    <source>
        <dbReference type="EMBL" id="QTD51433.1"/>
    </source>
</evidence>
<dbReference type="Proteomes" id="UP000663929">
    <property type="component" value="Chromosome"/>
</dbReference>
<dbReference type="InterPro" id="IPR050469">
    <property type="entry name" value="Diguanylate_Cyclase"/>
</dbReference>
<keyword evidence="3" id="KW-1133">Transmembrane helix</keyword>
<dbReference type="PROSITE" id="PS50112">
    <property type="entry name" value="PAS"/>
    <property type="match status" value="1"/>
</dbReference>
<comment type="catalytic activity">
    <reaction evidence="2">
        <text>2 GTP = 3',3'-c-di-GMP + 2 diphosphate</text>
        <dbReference type="Rhea" id="RHEA:24898"/>
        <dbReference type="ChEBI" id="CHEBI:33019"/>
        <dbReference type="ChEBI" id="CHEBI:37565"/>
        <dbReference type="ChEBI" id="CHEBI:58805"/>
        <dbReference type="EC" id="2.7.7.65"/>
    </reaction>
</comment>
<dbReference type="Pfam" id="PF00989">
    <property type="entry name" value="PAS"/>
    <property type="match status" value="1"/>
</dbReference>
<dbReference type="PROSITE" id="PS50113">
    <property type="entry name" value="PAC"/>
    <property type="match status" value="2"/>
</dbReference>
<dbReference type="CDD" id="cd12913">
    <property type="entry name" value="PDC1_MCP_like"/>
    <property type="match status" value="1"/>
</dbReference>
<evidence type="ECO:0000313" key="8">
    <source>
        <dbReference type="Proteomes" id="UP000663929"/>
    </source>
</evidence>
<proteinExistence type="predicted"/>
<dbReference type="SMART" id="SM00086">
    <property type="entry name" value="PAC"/>
    <property type="match status" value="2"/>
</dbReference>
<dbReference type="PANTHER" id="PTHR45138">
    <property type="entry name" value="REGULATORY COMPONENTS OF SENSORY TRANSDUCTION SYSTEM"/>
    <property type="match status" value="1"/>
</dbReference>
<accession>A0A8A4TPF4</accession>
<feature type="transmembrane region" description="Helical" evidence="3">
    <location>
        <begin position="360"/>
        <end position="378"/>
    </location>
</feature>
<dbReference type="NCBIfam" id="TIGR00254">
    <property type="entry name" value="GGDEF"/>
    <property type="match status" value="1"/>
</dbReference>
<dbReference type="InterPro" id="IPR001610">
    <property type="entry name" value="PAC"/>
</dbReference>
<evidence type="ECO:0000256" key="3">
    <source>
        <dbReference type="SAM" id="Phobius"/>
    </source>
</evidence>
<dbReference type="Pfam" id="PF08447">
    <property type="entry name" value="PAS_3"/>
    <property type="match status" value="1"/>
</dbReference>
<feature type="domain" description="PAS" evidence="4">
    <location>
        <begin position="551"/>
        <end position="593"/>
    </location>
</feature>
<dbReference type="InterPro" id="IPR000160">
    <property type="entry name" value="GGDEF_dom"/>
</dbReference>
<protein>
    <recommendedName>
        <fullName evidence="1">diguanylate cyclase</fullName>
        <ecNumber evidence="1">2.7.7.65</ecNumber>
    </recommendedName>
</protein>
<dbReference type="Gene3D" id="3.30.70.270">
    <property type="match status" value="1"/>
</dbReference>
<feature type="domain" description="GGDEF" evidence="6">
    <location>
        <begin position="705"/>
        <end position="836"/>
    </location>
</feature>
<organism evidence="7 8">
    <name type="scientific">Sulfidibacter corallicola</name>
    <dbReference type="NCBI Taxonomy" id="2818388"/>
    <lineage>
        <taxon>Bacteria</taxon>
        <taxon>Pseudomonadati</taxon>
        <taxon>Acidobacteriota</taxon>
        <taxon>Holophagae</taxon>
        <taxon>Acanthopleuribacterales</taxon>
        <taxon>Acanthopleuribacteraceae</taxon>
        <taxon>Sulfidibacter</taxon>
    </lineage>
</organism>
<evidence type="ECO:0000256" key="1">
    <source>
        <dbReference type="ARBA" id="ARBA00012528"/>
    </source>
</evidence>
<dbReference type="InterPro" id="IPR013767">
    <property type="entry name" value="PAS_fold"/>
</dbReference>
<dbReference type="PROSITE" id="PS50887">
    <property type="entry name" value="GGDEF"/>
    <property type="match status" value="1"/>
</dbReference>
<dbReference type="InterPro" id="IPR043128">
    <property type="entry name" value="Rev_trsase/Diguanyl_cyclase"/>
</dbReference>
<reference evidence="7" key="1">
    <citation type="submission" date="2021-03" db="EMBL/GenBank/DDBJ databases">
        <title>Acanthopleuribacteraceae sp. M133.</title>
        <authorList>
            <person name="Wang G."/>
        </authorList>
    </citation>
    <scope>NUCLEOTIDE SEQUENCE</scope>
    <source>
        <strain evidence="7">M133</strain>
    </source>
</reference>
<dbReference type="InterPro" id="IPR013655">
    <property type="entry name" value="PAS_fold_3"/>
</dbReference>
<dbReference type="KEGG" id="scor:J3U87_03095"/>
<feature type="domain" description="PAC" evidence="5">
    <location>
        <begin position="623"/>
        <end position="673"/>
    </location>
</feature>
<dbReference type="InterPro" id="IPR000014">
    <property type="entry name" value="PAS"/>
</dbReference>
<dbReference type="SMART" id="SM00267">
    <property type="entry name" value="GGDEF"/>
    <property type="match status" value="1"/>
</dbReference>
<feature type="domain" description="PAC" evidence="5">
    <location>
        <begin position="499"/>
        <end position="550"/>
    </location>
</feature>
<dbReference type="EMBL" id="CP071793">
    <property type="protein sequence ID" value="QTD51433.1"/>
    <property type="molecule type" value="Genomic_DNA"/>
</dbReference>
<feature type="transmembrane region" description="Helical" evidence="3">
    <location>
        <begin position="12"/>
        <end position="33"/>
    </location>
</feature>
<sequence>MGNEPARKLAHQYYVITLGGALILAIIVATLFFGRFSEQMQLQIRALEEKGEDRAAGLDSFMAVAPRYVTQLQATMTYHLDRESGDISDLGVVSLIRDYDGDYFALDAPPTDRDLARLGNLIGFGPLSDRLDTDQDRRELYAAVNLFPLFQASHQTHPHFTWSYYQSAAGFVAIYPWQPTSRMMAHDASLTPRTMVEQALDLQLFQKGTPERNPSRDPYWTDIYQDPAGAGLMISHGRPVYDADRFLGVVAADIPLSRLHTFAGGIGFPEASVIVVDQNGEALAANSVDLSHRPAPLFLKELLPAKLADRSEDILTQEGHFLDPEYLVFHHRLENAPWSLIVVLPESVLLAATLFDFAGYMVIILFMTLFLIAVYLLLQKRFVGPAIALTNHIRAEAMAGQSMVAEVPTTWRPWFRAVSDTFALKTVTANLSGAIFQIRRTPEKAAELMLISRQIERFTGAAPSELIDREDIWTRLLAVDDREAFFQVLAESARDLTPFSFECRLLHHRQAGPWVHLDAKPRRENGDTIIWEGLMLDITQRKQAEAALRASEERLRSILDASLFPIVISRISDKRVVFINQRGAELFGMVPGEGTNRYEPDYWDDLKKRDHMIAILADAGLVENFESKLLKQNGESFWALISAMHMTYRDEPCVLVTFNDISRRKQLEEELKRLATTDSLTGADNRRHFMTQARNEWQRTMRFEQPLSAVMMDIDHFKRINDTHGHAVGDKVIKSLANTCMASLRSIDIFGRLGGEEFCVILPNTPKETAIQVSERLRRTLADLKLPTGDSPIGFTVSVGVASFRNADSQLEQLLERADHALYEAKRQGRNRVVSE</sequence>
<dbReference type="CDD" id="cd00130">
    <property type="entry name" value="PAS"/>
    <property type="match status" value="1"/>
</dbReference>
<dbReference type="NCBIfam" id="TIGR00229">
    <property type="entry name" value="sensory_box"/>
    <property type="match status" value="2"/>
</dbReference>
<dbReference type="Gene3D" id="3.30.450.20">
    <property type="entry name" value="PAS domain"/>
    <property type="match status" value="4"/>
</dbReference>
<keyword evidence="3" id="KW-0472">Membrane</keyword>
<dbReference type="CDD" id="cd18774">
    <property type="entry name" value="PDC2_HK_sensor"/>
    <property type="match status" value="1"/>
</dbReference>
<dbReference type="AlphaFoldDB" id="A0A8A4TPF4"/>
<dbReference type="CDD" id="cd01949">
    <property type="entry name" value="GGDEF"/>
    <property type="match status" value="1"/>
</dbReference>
<keyword evidence="3" id="KW-0812">Transmembrane</keyword>
<dbReference type="GO" id="GO:0052621">
    <property type="term" value="F:diguanylate cyclase activity"/>
    <property type="evidence" value="ECO:0007669"/>
    <property type="project" value="UniProtKB-EC"/>
</dbReference>
<dbReference type="InterPro" id="IPR035965">
    <property type="entry name" value="PAS-like_dom_sf"/>
</dbReference>
<dbReference type="GO" id="GO:1902201">
    <property type="term" value="P:negative regulation of bacterial-type flagellum-dependent cell motility"/>
    <property type="evidence" value="ECO:0007669"/>
    <property type="project" value="TreeGrafter"/>
</dbReference>
<dbReference type="PANTHER" id="PTHR45138:SF9">
    <property type="entry name" value="DIGUANYLATE CYCLASE DGCM-RELATED"/>
    <property type="match status" value="1"/>
</dbReference>
<dbReference type="RefSeq" id="WP_237381560.1">
    <property type="nucleotide sequence ID" value="NZ_CP071793.1"/>
</dbReference>
<dbReference type="Pfam" id="PF00990">
    <property type="entry name" value="GGDEF"/>
    <property type="match status" value="1"/>
</dbReference>
<dbReference type="EC" id="2.7.7.65" evidence="1"/>
<gene>
    <name evidence="7" type="ORF">J3U87_03095</name>
</gene>